<dbReference type="GO" id="GO:0016020">
    <property type="term" value="C:membrane"/>
    <property type="evidence" value="ECO:0007669"/>
    <property type="project" value="InterPro"/>
</dbReference>
<name>A0AB36FUP7_ALTMA</name>
<keyword evidence="2" id="KW-1185">Reference proteome</keyword>
<dbReference type="GO" id="GO:0008146">
    <property type="term" value="F:sulfotransferase activity"/>
    <property type="evidence" value="ECO:0007669"/>
    <property type="project" value="InterPro"/>
</dbReference>
<dbReference type="InterPro" id="IPR027417">
    <property type="entry name" value="P-loop_NTPase"/>
</dbReference>
<proteinExistence type="predicted"/>
<dbReference type="RefSeq" id="WP_069944115.1">
    <property type="nucleotide sequence ID" value="NZ_MIPW01000006.1"/>
</dbReference>
<comment type="caution">
    <text evidence="1">The sequence shown here is derived from an EMBL/GenBank/DDBJ whole genome shotgun (WGS) entry which is preliminary data.</text>
</comment>
<evidence type="ECO:0000313" key="2">
    <source>
        <dbReference type="Proteomes" id="UP000095392"/>
    </source>
</evidence>
<gene>
    <name evidence="1" type="ORF">BFV95_1622</name>
</gene>
<dbReference type="Pfam" id="PF03567">
    <property type="entry name" value="Sulfotransfer_2"/>
    <property type="match status" value="1"/>
</dbReference>
<dbReference type="SUPFAM" id="SSF52540">
    <property type="entry name" value="P-loop containing nucleoside triphosphate hydrolases"/>
    <property type="match status" value="1"/>
</dbReference>
<dbReference type="Proteomes" id="UP000095392">
    <property type="component" value="Unassembled WGS sequence"/>
</dbReference>
<accession>A0AB36FUP7</accession>
<evidence type="ECO:0000313" key="1">
    <source>
        <dbReference type="EMBL" id="OES33764.1"/>
    </source>
</evidence>
<sequence length="262" mass="30193">MQSSLKLRAENYLSRYPKVFFCHIPKCAGVSLSNAIHASLYPTLFKATRLSSNIDLVGSKVSSELLEIDMTVAREVQLAFYLSDRHKKFVTGHCPARPTIVNKFHGDWNFVTVLRDPNKRFVSEFVYNKFKDSDWGRHDDSIENYLDSPFAKHSATTYARYFSKFNDASEIFSNQEEAIASSLENLKKFSVVGTLENLKQWQCKFNSFFNTNIKIENKNSSPNKDLSKELYKNESIVRKIEELNVVDKAIYEAVLEWDAPSR</sequence>
<dbReference type="Gene3D" id="3.40.50.300">
    <property type="entry name" value="P-loop containing nucleotide triphosphate hydrolases"/>
    <property type="match status" value="1"/>
</dbReference>
<protein>
    <submittedName>
        <fullName evidence="1">Sulfotransferase family protein</fullName>
    </submittedName>
</protein>
<dbReference type="EMBL" id="MIPY01000008">
    <property type="protein sequence ID" value="OES33764.1"/>
    <property type="molecule type" value="Genomic_DNA"/>
</dbReference>
<organism evidence="1 2">
    <name type="scientific">Alteromonas macleodii</name>
    <name type="common">Pseudoalteromonas macleodii</name>
    <dbReference type="NCBI Taxonomy" id="28108"/>
    <lineage>
        <taxon>Bacteria</taxon>
        <taxon>Pseudomonadati</taxon>
        <taxon>Pseudomonadota</taxon>
        <taxon>Gammaproteobacteria</taxon>
        <taxon>Alteromonadales</taxon>
        <taxon>Alteromonadaceae</taxon>
        <taxon>Alteromonas/Salinimonas group</taxon>
        <taxon>Alteromonas</taxon>
    </lineage>
</organism>
<dbReference type="AlphaFoldDB" id="A0AB36FUP7"/>
<reference evidence="1 2" key="1">
    <citation type="submission" date="2016-09" db="EMBL/GenBank/DDBJ databases">
        <title>Draft Genome Sequence of four Alteromonas macleodii strains isolated from copper coupons and grown long-term at elevated copper levels.</title>
        <authorList>
            <person name="Cusick K."/>
            <person name="Dale J."/>
            <person name="Little B."/>
            <person name="Biffinger J."/>
        </authorList>
    </citation>
    <scope>NUCLEOTIDE SEQUENCE [LARGE SCALE GENOMIC DNA]</scope>
    <source>
        <strain evidence="1 2">KCP01</strain>
    </source>
</reference>
<dbReference type="InterPro" id="IPR005331">
    <property type="entry name" value="Sulfotransferase"/>
</dbReference>